<accession>A0AAW1SHU8</accession>
<sequence>MYCLPEWPDCWQYLSSSSQICCSHQTGVVVERLKSSQHSQRCLAHRSAAVSSTGSNSSGGSSAQRHVQRHGWIGSACHLQRRPNPPSIVKQNDREIEPIRQQAATLGVKLQQQNGASGNGQIYDRTEFVAETLLPTKTGRYRLQGYRHSVDGGRTYTEPTCIMTGSPEGHEKVPVRVHDACFTSEVLGSLKCDCAEQLQLAMDYIQTNELGVIIYLQQEGRGIGLANKIAAYSLQERGLDTVDANRALGLPDDCREYTSVRNILQHLNIRSIRLMTNNPRKIAVLRELG</sequence>
<feature type="domain" description="GTP cyclohydrolase II" evidence="14">
    <location>
        <begin position="129"/>
        <end position="289"/>
    </location>
</feature>
<keyword evidence="6" id="KW-0686">Riboflavin biosynthesis</keyword>
<evidence type="ECO:0000256" key="5">
    <source>
        <dbReference type="ARBA" id="ARBA00012762"/>
    </source>
</evidence>
<gene>
    <name evidence="15" type="ORF">WJX84_003566</name>
</gene>
<dbReference type="GO" id="GO:0009231">
    <property type="term" value="P:riboflavin biosynthetic process"/>
    <property type="evidence" value="ECO:0007669"/>
    <property type="project" value="UniProtKB-KW"/>
</dbReference>
<keyword evidence="9" id="KW-0378">Hydrolase</keyword>
<evidence type="ECO:0000256" key="10">
    <source>
        <dbReference type="ARBA" id="ARBA00022833"/>
    </source>
</evidence>
<evidence type="ECO:0000256" key="13">
    <source>
        <dbReference type="SAM" id="MobiDB-lite"/>
    </source>
</evidence>
<dbReference type="FunFam" id="3.40.50.10990:FF:000001">
    <property type="entry name" value="Riboflavin biosynthesis protein RibBA"/>
    <property type="match status" value="1"/>
</dbReference>
<dbReference type="EMBL" id="JALJOV010001624">
    <property type="protein sequence ID" value="KAK9845539.1"/>
    <property type="molecule type" value="Genomic_DNA"/>
</dbReference>
<evidence type="ECO:0000256" key="4">
    <source>
        <dbReference type="ARBA" id="ARBA00008976"/>
    </source>
</evidence>
<dbReference type="EC" id="3.5.4.25" evidence="5"/>
<comment type="caution">
    <text evidence="15">The sequence shown here is derived from an EMBL/GenBank/DDBJ whole genome shotgun (WGS) entry which is preliminary data.</text>
</comment>
<evidence type="ECO:0000313" key="15">
    <source>
        <dbReference type="EMBL" id="KAK9845539.1"/>
    </source>
</evidence>
<dbReference type="PANTHER" id="PTHR21327">
    <property type="entry name" value="GTP CYCLOHYDROLASE II-RELATED"/>
    <property type="match status" value="1"/>
</dbReference>
<evidence type="ECO:0000313" key="16">
    <source>
        <dbReference type="Proteomes" id="UP001485043"/>
    </source>
</evidence>
<evidence type="ECO:0000256" key="2">
    <source>
        <dbReference type="ARBA" id="ARBA00004853"/>
    </source>
</evidence>
<dbReference type="InterPro" id="IPR036144">
    <property type="entry name" value="RibA-like_sf"/>
</dbReference>
<protein>
    <recommendedName>
        <fullName evidence="5">GTP cyclohydrolase II</fullName>
        <ecNumber evidence="5">3.5.4.25</ecNumber>
    </recommendedName>
</protein>
<proteinExistence type="inferred from homology"/>
<evidence type="ECO:0000256" key="12">
    <source>
        <dbReference type="ARBA" id="ARBA00049295"/>
    </source>
</evidence>
<dbReference type="NCBIfam" id="NF001591">
    <property type="entry name" value="PRK00393.1"/>
    <property type="match status" value="1"/>
</dbReference>
<reference evidence="15 16" key="1">
    <citation type="journal article" date="2024" name="Nat. Commun.">
        <title>Phylogenomics reveals the evolutionary origins of lichenization in chlorophyte algae.</title>
        <authorList>
            <person name="Puginier C."/>
            <person name="Libourel C."/>
            <person name="Otte J."/>
            <person name="Skaloud P."/>
            <person name="Haon M."/>
            <person name="Grisel S."/>
            <person name="Petersen M."/>
            <person name="Berrin J.G."/>
            <person name="Delaux P.M."/>
            <person name="Dal Grande F."/>
            <person name="Keller J."/>
        </authorList>
    </citation>
    <scope>NUCLEOTIDE SEQUENCE [LARGE SCALE GENOMIC DNA]</scope>
    <source>
        <strain evidence="15 16">SAG 2523</strain>
    </source>
</reference>
<dbReference type="GO" id="GO:0005525">
    <property type="term" value="F:GTP binding"/>
    <property type="evidence" value="ECO:0007669"/>
    <property type="project" value="UniProtKB-KW"/>
</dbReference>
<dbReference type="Proteomes" id="UP001485043">
    <property type="component" value="Unassembled WGS sequence"/>
</dbReference>
<evidence type="ECO:0000256" key="1">
    <source>
        <dbReference type="ARBA" id="ARBA00001947"/>
    </source>
</evidence>
<evidence type="ECO:0000256" key="8">
    <source>
        <dbReference type="ARBA" id="ARBA00022741"/>
    </source>
</evidence>
<feature type="region of interest" description="Disordered" evidence="13">
    <location>
        <begin position="74"/>
        <end position="93"/>
    </location>
</feature>
<keyword evidence="11" id="KW-0342">GTP-binding</keyword>
<dbReference type="InterPro" id="IPR000926">
    <property type="entry name" value="RibA"/>
</dbReference>
<organism evidence="15 16">
    <name type="scientific">Apatococcus fuscideae</name>
    <dbReference type="NCBI Taxonomy" id="2026836"/>
    <lineage>
        <taxon>Eukaryota</taxon>
        <taxon>Viridiplantae</taxon>
        <taxon>Chlorophyta</taxon>
        <taxon>core chlorophytes</taxon>
        <taxon>Trebouxiophyceae</taxon>
        <taxon>Chlorellales</taxon>
        <taxon>Chlorellaceae</taxon>
        <taxon>Apatococcus</taxon>
    </lineage>
</organism>
<comment type="similarity">
    <text evidence="3">In the N-terminal section; belongs to the DHBP synthase family.</text>
</comment>
<keyword evidence="10" id="KW-0862">Zinc</keyword>
<evidence type="ECO:0000256" key="7">
    <source>
        <dbReference type="ARBA" id="ARBA00022723"/>
    </source>
</evidence>
<feature type="non-terminal residue" evidence="15">
    <location>
        <position position="289"/>
    </location>
</feature>
<comment type="similarity">
    <text evidence="4">In the C-terminal section; belongs to the GTP cyclohydrolase II family.</text>
</comment>
<dbReference type="PANTHER" id="PTHR21327:SF47">
    <property type="entry name" value="GTP CYCLOHYDROLASE II DOMAIN-CONTAINING PROTEIN"/>
    <property type="match status" value="1"/>
</dbReference>
<keyword evidence="8" id="KW-0547">Nucleotide-binding</keyword>
<keyword evidence="7" id="KW-0479">Metal-binding</keyword>
<evidence type="ECO:0000256" key="11">
    <source>
        <dbReference type="ARBA" id="ARBA00023134"/>
    </source>
</evidence>
<dbReference type="Pfam" id="PF00925">
    <property type="entry name" value="GTP_cyclohydro2"/>
    <property type="match status" value="1"/>
</dbReference>
<dbReference type="GO" id="GO:0008686">
    <property type="term" value="F:3,4-dihydroxy-2-butanone-4-phosphate synthase activity"/>
    <property type="evidence" value="ECO:0007669"/>
    <property type="project" value="TreeGrafter"/>
</dbReference>
<dbReference type="GO" id="GO:0005829">
    <property type="term" value="C:cytosol"/>
    <property type="evidence" value="ECO:0007669"/>
    <property type="project" value="TreeGrafter"/>
</dbReference>
<dbReference type="GO" id="GO:0003935">
    <property type="term" value="F:GTP cyclohydrolase II activity"/>
    <property type="evidence" value="ECO:0007669"/>
    <property type="project" value="UniProtKB-EC"/>
</dbReference>
<dbReference type="AlphaFoldDB" id="A0AAW1SHU8"/>
<dbReference type="InterPro" id="IPR032677">
    <property type="entry name" value="GTP_cyclohydro_II"/>
</dbReference>
<name>A0AAW1SHU8_9CHLO</name>
<evidence type="ECO:0000256" key="9">
    <source>
        <dbReference type="ARBA" id="ARBA00022801"/>
    </source>
</evidence>
<comment type="catalytic activity">
    <reaction evidence="12">
        <text>GTP + 4 H2O = 2,5-diamino-6-hydroxy-4-(5-phosphoribosylamino)-pyrimidine + formate + 2 phosphate + 3 H(+)</text>
        <dbReference type="Rhea" id="RHEA:23704"/>
        <dbReference type="ChEBI" id="CHEBI:15377"/>
        <dbReference type="ChEBI" id="CHEBI:15378"/>
        <dbReference type="ChEBI" id="CHEBI:15740"/>
        <dbReference type="ChEBI" id="CHEBI:37565"/>
        <dbReference type="ChEBI" id="CHEBI:43474"/>
        <dbReference type="ChEBI" id="CHEBI:58614"/>
        <dbReference type="EC" id="3.5.4.25"/>
    </reaction>
</comment>
<evidence type="ECO:0000259" key="14">
    <source>
        <dbReference type="Pfam" id="PF00925"/>
    </source>
</evidence>
<keyword evidence="16" id="KW-1185">Reference proteome</keyword>
<dbReference type="Gene3D" id="3.40.50.10990">
    <property type="entry name" value="GTP cyclohydrolase II"/>
    <property type="match status" value="1"/>
</dbReference>
<dbReference type="CDD" id="cd00641">
    <property type="entry name" value="GTP_cyclohydro2"/>
    <property type="match status" value="1"/>
</dbReference>
<evidence type="ECO:0000256" key="6">
    <source>
        <dbReference type="ARBA" id="ARBA00022619"/>
    </source>
</evidence>
<dbReference type="GO" id="GO:0046872">
    <property type="term" value="F:metal ion binding"/>
    <property type="evidence" value="ECO:0007669"/>
    <property type="project" value="UniProtKB-KW"/>
</dbReference>
<evidence type="ECO:0000256" key="3">
    <source>
        <dbReference type="ARBA" id="ARBA00005520"/>
    </source>
</evidence>
<dbReference type="SUPFAM" id="SSF142695">
    <property type="entry name" value="RibA-like"/>
    <property type="match status" value="1"/>
</dbReference>
<comment type="cofactor">
    <cofactor evidence="1">
        <name>Zn(2+)</name>
        <dbReference type="ChEBI" id="CHEBI:29105"/>
    </cofactor>
</comment>
<comment type="pathway">
    <text evidence="2">Cofactor biosynthesis; riboflavin biosynthesis; 5-amino-6-(D-ribitylamino)uracil from GTP: step 1/4.</text>
</comment>